<name>A0ABC8JGT4_ERUVS</name>
<evidence type="ECO:0000313" key="1">
    <source>
        <dbReference type="EMBL" id="CAH8325099.1"/>
    </source>
</evidence>
<proteinExistence type="predicted"/>
<protein>
    <submittedName>
        <fullName evidence="1">Uncharacterized protein</fullName>
    </submittedName>
</protein>
<evidence type="ECO:0000313" key="2">
    <source>
        <dbReference type="Proteomes" id="UP001642260"/>
    </source>
</evidence>
<gene>
    <name evidence="1" type="ORF">ERUC_LOCUS10314</name>
</gene>
<comment type="caution">
    <text evidence="1">The sequence shown here is derived from an EMBL/GenBank/DDBJ whole genome shotgun (WGS) entry which is preliminary data.</text>
</comment>
<accession>A0ABC8JGT4</accession>
<dbReference type="Proteomes" id="UP001642260">
    <property type="component" value="Unassembled WGS sequence"/>
</dbReference>
<dbReference type="EMBL" id="CAKOAT010101821">
    <property type="protein sequence ID" value="CAH8325099.1"/>
    <property type="molecule type" value="Genomic_DNA"/>
</dbReference>
<dbReference type="AlphaFoldDB" id="A0ABC8JGT4"/>
<keyword evidence="2" id="KW-1185">Reference proteome</keyword>
<organism evidence="1 2">
    <name type="scientific">Eruca vesicaria subsp. sativa</name>
    <name type="common">Garden rocket</name>
    <name type="synonym">Eruca sativa</name>
    <dbReference type="NCBI Taxonomy" id="29727"/>
    <lineage>
        <taxon>Eukaryota</taxon>
        <taxon>Viridiplantae</taxon>
        <taxon>Streptophyta</taxon>
        <taxon>Embryophyta</taxon>
        <taxon>Tracheophyta</taxon>
        <taxon>Spermatophyta</taxon>
        <taxon>Magnoliopsida</taxon>
        <taxon>eudicotyledons</taxon>
        <taxon>Gunneridae</taxon>
        <taxon>Pentapetalae</taxon>
        <taxon>rosids</taxon>
        <taxon>malvids</taxon>
        <taxon>Brassicales</taxon>
        <taxon>Brassicaceae</taxon>
        <taxon>Brassiceae</taxon>
        <taxon>Eruca</taxon>
    </lineage>
</organism>
<sequence>MDVSPRRTDLLLPLLLPLPPSPLPLRLPLRRDHFPPRSLVLSPIQVAPHRESFNRRRPRASPLLLRPFHGLLAFHLGHDLRPWDEQLFLLLLLSVRLRVLLDLRDS</sequence>
<reference evidence="1 2" key="1">
    <citation type="submission" date="2022-03" db="EMBL/GenBank/DDBJ databases">
        <authorList>
            <person name="Macdonald S."/>
            <person name="Ahmed S."/>
            <person name="Newling K."/>
        </authorList>
    </citation>
    <scope>NUCLEOTIDE SEQUENCE [LARGE SCALE GENOMIC DNA]</scope>
</reference>